<evidence type="ECO:0000256" key="2">
    <source>
        <dbReference type="ARBA" id="ARBA00022801"/>
    </source>
</evidence>
<feature type="chain" id="PRO_5015898102" evidence="4">
    <location>
        <begin position="34"/>
        <end position="512"/>
    </location>
</feature>
<keyword evidence="4" id="KW-0732">Signal</keyword>
<accession>A0A2V2YZD0</accession>
<feature type="signal peptide" evidence="4">
    <location>
        <begin position="1"/>
        <end position="33"/>
    </location>
</feature>
<dbReference type="InterPro" id="IPR001940">
    <property type="entry name" value="Peptidase_S1C"/>
</dbReference>
<dbReference type="AlphaFoldDB" id="A0A2V2YZD0"/>
<comment type="caution">
    <text evidence="6">The sequence shown here is derived from an EMBL/GenBank/DDBJ whole genome shotgun (WGS) entry which is preliminary data.</text>
</comment>
<dbReference type="OrthoDB" id="189537at2"/>
<keyword evidence="3" id="KW-0720">Serine protease</keyword>
<dbReference type="EMBL" id="QGTQ01000002">
    <property type="protein sequence ID" value="PWW07490.1"/>
    <property type="molecule type" value="Genomic_DNA"/>
</dbReference>
<dbReference type="Gene3D" id="3.30.457.10">
    <property type="entry name" value="Copper amine oxidase-like, N-terminal domain"/>
    <property type="match status" value="1"/>
</dbReference>
<dbReference type="InterPro" id="IPR051201">
    <property type="entry name" value="Chloro_Bact_Ser_Proteases"/>
</dbReference>
<keyword evidence="2" id="KW-0378">Hydrolase</keyword>
<dbReference type="SUPFAM" id="SSF55383">
    <property type="entry name" value="Copper amine oxidase, domain N"/>
    <property type="match status" value="1"/>
</dbReference>
<dbReference type="Pfam" id="PF13365">
    <property type="entry name" value="Trypsin_2"/>
    <property type="match status" value="1"/>
</dbReference>
<organism evidence="6 7">
    <name type="scientific">Paenibacillus cellulosilyticus</name>
    <dbReference type="NCBI Taxonomy" id="375489"/>
    <lineage>
        <taxon>Bacteria</taxon>
        <taxon>Bacillati</taxon>
        <taxon>Bacillota</taxon>
        <taxon>Bacilli</taxon>
        <taxon>Bacillales</taxon>
        <taxon>Paenibacillaceae</taxon>
        <taxon>Paenibacillus</taxon>
    </lineage>
</organism>
<evidence type="ECO:0000256" key="1">
    <source>
        <dbReference type="ARBA" id="ARBA00022670"/>
    </source>
</evidence>
<evidence type="ECO:0000256" key="3">
    <source>
        <dbReference type="ARBA" id="ARBA00022825"/>
    </source>
</evidence>
<evidence type="ECO:0000256" key="4">
    <source>
        <dbReference type="SAM" id="SignalP"/>
    </source>
</evidence>
<dbReference type="RefSeq" id="WP_110042721.1">
    <property type="nucleotide sequence ID" value="NZ_CP054612.1"/>
</dbReference>
<evidence type="ECO:0000313" key="7">
    <source>
        <dbReference type="Proteomes" id="UP000246635"/>
    </source>
</evidence>
<name>A0A2V2YZD0_9BACL</name>
<reference evidence="6 7" key="1">
    <citation type="submission" date="2018-05" db="EMBL/GenBank/DDBJ databases">
        <title>Genomic Encyclopedia of Type Strains, Phase III (KMG-III): the genomes of soil and plant-associated and newly described type strains.</title>
        <authorList>
            <person name="Whitman W."/>
        </authorList>
    </citation>
    <scope>NUCLEOTIDE SEQUENCE [LARGE SCALE GENOMIC DNA]</scope>
    <source>
        <strain evidence="6 7">CECT 5696</strain>
    </source>
</reference>
<gene>
    <name evidence="6" type="ORF">DFQ01_102387</name>
</gene>
<dbReference type="InterPro" id="IPR009003">
    <property type="entry name" value="Peptidase_S1_PA"/>
</dbReference>
<dbReference type="InterPro" id="IPR036582">
    <property type="entry name" value="Mao_N_sf"/>
</dbReference>
<dbReference type="InterPro" id="IPR012854">
    <property type="entry name" value="Cu_amine_oxidase-like_N"/>
</dbReference>
<sequence length="512" mass="55186">MKQHIAKWVVASTLAASLAIAPLTSGGALTAHAATTQAAAVQSDIAVYLDGQKLALTQAPYLRNGITFVPMSAIFKALDASVTWEQSTKTIISRKGSQTISLQIGSKTATLNGQKVTLAAPAEIVNGTTYVPLRFVGEALGAEVAWKASERQVVIMSEEALYAKEQEEYEQELASHILTTTQNVALNDEKVVMITTDLGQGSGVVIGENEIITNYHVMAGASSAEVLDVEGRTFKVEGVVASNQGADLVIIKTKTSLGIEPVAFANSYTINKGDPVVAIGSPLGLQNTATDGIISNFIGDSSATYIQFSAPIDHGSSGGGLFNQYGELVGITYAGYDNVNMDINFAISIDDVLDLIVNYVTDPEQTPKFIPSTLPDTLKDMTTDELASFMKKNFSSIDTTADMDAALTDWTVKRDDKGWLVFEANIDPIFYSLYGEQTKGELGLWAFSAGYELRKRLPDETIRIVLNFNRVIDFEPQGYAQGEVTALGDGKWQLHYTVLDYQGKTSAIINQR</sequence>
<evidence type="ECO:0000313" key="6">
    <source>
        <dbReference type="EMBL" id="PWW07490.1"/>
    </source>
</evidence>
<keyword evidence="7" id="KW-1185">Reference proteome</keyword>
<evidence type="ECO:0000259" key="5">
    <source>
        <dbReference type="Pfam" id="PF07833"/>
    </source>
</evidence>
<dbReference type="PANTHER" id="PTHR43343">
    <property type="entry name" value="PEPTIDASE S12"/>
    <property type="match status" value="1"/>
</dbReference>
<dbReference type="Proteomes" id="UP000246635">
    <property type="component" value="Unassembled WGS sequence"/>
</dbReference>
<dbReference type="Gene3D" id="2.40.10.120">
    <property type="match status" value="1"/>
</dbReference>
<dbReference type="PANTHER" id="PTHR43343:SF3">
    <property type="entry name" value="PROTEASE DO-LIKE 8, CHLOROPLASTIC"/>
    <property type="match status" value="1"/>
</dbReference>
<dbReference type="SUPFAM" id="SSF50494">
    <property type="entry name" value="Trypsin-like serine proteases"/>
    <property type="match status" value="1"/>
</dbReference>
<dbReference type="GO" id="GO:0006508">
    <property type="term" value="P:proteolysis"/>
    <property type="evidence" value="ECO:0007669"/>
    <property type="project" value="UniProtKB-KW"/>
</dbReference>
<dbReference type="Pfam" id="PF07833">
    <property type="entry name" value="Cu_amine_oxidN1"/>
    <property type="match status" value="1"/>
</dbReference>
<keyword evidence="1" id="KW-0645">Protease</keyword>
<proteinExistence type="predicted"/>
<dbReference type="GO" id="GO:0004252">
    <property type="term" value="F:serine-type endopeptidase activity"/>
    <property type="evidence" value="ECO:0007669"/>
    <property type="project" value="InterPro"/>
</dbReference>
<feature type="domain" description="Copper amine oxidase-like N-terminal" evidence="5">
    <location>
        <begin position="49"/>
        <end position="155"/>
    </location>
</feature>
<dbReference type="PRINTS" id="PR00834">
    <property type="entry name" value="PROTEASES2C"/>
</dbReference>
<protein>
    <submittedName>
        <fullName evidence="6">Copper amine oxidase-like protein</fullName>
    </submittedName>
</protein>